<dbReference type="PROSITE" id="PS50297">
    <property type="entry name" value="ANK_REP_REGION"/>
    <property type="match status" value="1"/>
</dbReference>
<feature type="chain" id="PRO_5046979106" evidence="4">
    <location>
        <begin position="34"/>
        <end position="134"/>
    </location>
</feature>
<dbReference type="SMART" id="SM00248">
    <property type="entry name" value="ANK"/>
    <property type="match status" value="2"/>
</dbReference>
<evidence type="ECO:0000313" key="6">
    <source>
        <dbReference type="Proteomes" id="UP001524570"/>
    </source>
</evidence>
<keyword evidence="1" id="KW-0677">Repeat</keyword>
<dbReference type="EMBL" id="JANIBL010000033">
    <property type="protein sequence ID" value="MCQ8118116.1"/>
    <property type="molecule type" value="Genomic_DNA"/>
</dbReference>
<dbReference type="InterPro" id="IPR002110">
    <property type="entry name" value="Ankyrin_rpt"/>
</dbReference>
<proteinExistence type="predicted"/>
<dbReference type="Pfam" id="PF12796">
    <property type="entry name" value="Ank_2"/>
    <property type="match status" value="1"/>
</dbReference>
<comment type="caution">
    <text evidence="5">The sequence shown here is derived from an EMBL/GenBank/DDBJ whole genome shotgun (WGS) entry which is preliminary data.</text>
</comment>
<dbReference type="PANTHER" id="PTHR24171:SF8">
    <property type="entry name" value="BRCA1-ASSOCIATED RING DOMAIN PROTEIN 1"/>
    <property type="match status" value="1"/>
</dbReference>
<evidence type="ECO:0000256" key="4">
    <source>
        <dbReference type="SAM" id="SignalP"/>
    </source>
</evidence>
<dbReference type="PANTHER" id="PTHR24171">
    <property type="entry name" value="ANKYRIN REPEAT DOMAIN-CONTAINING PROTEIN 39-RELATED"/>
    <property type="match status" value="1"/>
</dbReference>
<reference evidence="5 6" key="1">
    <citation type="submission" date="2022-07" db="EMBL/GenBank/DDBJ databases">
        <title>Methylomonas rivi sp. nov., Methylomonas rosea sp. nov., Methylomonas aureus sp. nov. and Methylomonas subterranea sp. nov., four novel methanotrophs isolated from a freshwater creek and the deep terrestrial subsurface.</title>
        <authorList>
            <person name="Abin C."/>
            <person name="Sankaranarayanan K."/>
            <person name="Garner C."/>
            <person name="Sindelar R."/>
            <person name="Kotary K."/>
            <person name="Garner R."/>
            <person name="Barclay S."/>
            <person name="Lawson P."/>
            <person name="Krumholz L."/>
        </authorList>
    </citation>
    <scope>NUCLEOTIDE SEQUENCE [LARGE SCALE GENOMIC DNA]</scope>
    <source>
        <strain evidence="5 6">WSC-7</strain>
    </source>
</reference>
<feature type="signal peptide" evidence="4">
    <location>
        <begin position="1"/>
        <end position="33"/>
    </location>
</feature>
<keyword evidence="4" id="KW-0732">Signal</keyword>
<organism evidence="5 6">
    <name type="scientific">Methylomonas rosea</name>
    <dbReference type="NCBI Taxonomy" id="2952227"/>
    <lineage>
        <taxon>Bacteria</taxon>
        <taxon>Pseudomonadati</taxon>
        <taxon>Pseudomonadota</taxon>
        <taxon>Gammaproteobacteria</taxon>
        <taxon>Methylococcales</taxon>
        <taxon>Methylococcaceae</taxon>
        <taxon>Methylomonas</taxon>
    </lineage>
</organism>
<dbReference type="PROSITE" id="PS50088">
    <property type="entry name" value="ANK_REPEAT"/>
    <property type="match status" value="1"/>
</dbReference>
<evidence type="ECO:0000313" key="5">
    <source>
        <dbReference type="EMBL" id="MCQ8118116.1"/>
    </source>
</evidence>
<name>A0ABT1TTK8_9GAMM</name>
<dbReference type="RefSeq" id="WP_256607175.1">
    <property type="nucleotide sequence ID" value="NZ_JANIBL010000033.1"/>
</dbReference>
<dbReference type="Gene3D" id="1.25.40.20">
    <property type="entry name" value="Ankyrin repeat-containing domain"/>
    <property type="match status" value="1"/>
</dbReference>
<keyword evidence="6" id="KW-1185">Reference proteome</keyword>
<keyword evidence="2 3" id="KW-0040">ANK repeat</keyword>
<dbReference type="InterPro" id="IPR036770">
    <property type="entry name" value="Ankyrin_rpt-contain_sf"/>
</dbReference>
<evidence type="ECO:0000256" key="3">
    <source>
        <dbReference type="PROSITE-ProRule" id="PRU00023"/>
    </source>
</evidence>
<dbReference type="SUPFAM" id="SSF48403">
    <property type="entry name" value="Ankyrin repeat"/>
    <property type="match status" value="1"/>
</dbReference>
<gene>
    <name evidence="5" type="ORF">NP589_11825</name>
</gene>
<protein>
    <submittedName>
        <fullName evidence="5">Ankyrin repeat domain-containing protein</fullName>
    </submittedName>
</protein>
<evidence type="ECO:0000256" key="1">
    <source>
        <dbReference type="ARBA" id="ARBA00022737"/>
    </source>
</evidence>
<dbReference type="Proteomes" id="UP001524570">
    <property type="component" value="Unassembled WGS sequence"/>
</dbReference>
<evidence type="ECO:0000256" key="2">
    <source>
        <dbReference type="ARBA" id="ARBA00023043"/>
    </source>
</evidence>
<feature type="repeat" description="ANK" evidence="3">
    <location>
        <begin position="80"/>
        <end position="112"/>
    </location>
</feature>
<sequence>MILNRCLNKCRSGVVVALIVAASSLFQAKVAFATDSASARKELQQMAIDYTETQFAASAGAGDMLAVKLFLDAGMDVNAGGSAALGLAAGRGQLEIVKLLLANGAKPTANALQFARTRGHKEIEDILVQAGAKE</sequence>
<accession>A0ABT1TTK8</accession>